<comment type="caution">
    <text evidence="2">The sequence shown here is derived from an EMBL/GenBank/DDBJ whole genome shotgun (WGS) entry which is preliminary data.</text>
</comment>
<dbReference type="InterPro" id="IPR050834">
    <property type="entry name" value="Glycosyltransf_2"/>
</dbReference>
<dbReference type="PANTHER" id="PTHR43685:SF2">
    <property type="entry name" value="GLYCOSYLTRANSFERASE 2-LIKE DOMAIN-CONTAINING PROTEIN"/>
    <property type="match status" value="1"/>
</dbReference>
<dbReference type="Pfam" id="PF00535">
    <property type="entry name" value="Glycos_transf_2"/>
    <property type="match status" value="1"/>
</dbReference>
<reference evidence="2 3" key="1">
    <citation type="submission" date="2017-11" db="EMBL/GenBank/DDBJ databases">
        <title>Evolution of Phototrophy in the Chloroflexi Phylum Driven by Horizontal Gene Transfer.</title>
        <authorList>
            <person name="Ward L.M."/>
            <person name="Hemp J."/>
            <person name="Shih P.M."/>
            <person name="Mcglynn S.E."/>
            <person name="Fischer W."/>
        </authorList>
    </citation>
    <scope>NUCLEOTIDE SEQUENCE [LARGE SCALE GENOMIC DNA]</scope>
    <source>
        <strain evidence="2">CP2_2F</strain>
    </source>
</reference>
<dbReference type="PANTHER" id="PTHR43685">
    <property type="entry name" value="GLYCOSYLTRANSFERASE"/>
    <property type="match status" value="1"/>
</dbReference>
<name>A0A2M8P2H1_9CHLR</name>
<evidence type="ECO:0000259" key="1">
    <source>
        <dbReference type="Pfam" id="PF00535"/>
    </source>
</evidence>
<dbReference type="AlphaFoldDB" id="A0A2M8P2H1"/>
<dbReference type="CDD" id="cd00761">
    <property type="entry name" value="Glyco_tranf_GTA_type"/>
    <property type="match status" value="1"/>
</dbReference>
<proteinExistence type="predicted"/>
<dbReference type="InterPro" id="IPR001173">
    <property type="entry name" value="Glyco_trans_2-like"/>
</dbReference>
<organism evidence="2 3">
    <name type="scientific">Candidatus Thermofonsia Clade 1 bacterium</name>
    <dbReference type="NCBI Taxonomy" id="2364210"/>
    <lineage>
        <taxon>Bacteria</taxon>
        <taxon>Bacillati</taxon>
        <taxon>Chloroflexota</taxon>
        <taxon>Candidatus Thermofontia</taxon>
        <taxon>Candidatus Thermofonsia Clade 1</taxon>
    </lineage>
</organism>
<dbReference type="Proteomes" id="UP000228921">
    <property type="component" value="Unassembled WGS sequence"/>
</dbReference>
<dbReference type="EMBL" id="PGTK01000002">
    <property type="protein sequence ID" value="PJF31747.1"/>
    <property type="molecule type" value="Genomic_DNA"/>
</dbReference>
<accession>A0A2M8P2H1</accession>
<dbReference type="Gene3D" id="3.90.550.10">
    <property type="entry name" value="Spore Coat Polysaccharide Biosynthesis Protein SpsA, Chain A"/>
    <property type="match status" value="1"/>
</dbReference>
<feature type="domain" description="Glycosyltransferase 2-like" evidence="1">
    <location>
        <begin position="7"/>
        <end position="121"/>
    </location>
</feature>
<dbReference type="SUPFAM" id="SSF53448">
    <property type="entry name" value="Nucleotide-diphospho-sugar transferases"/>
    <property type="match status" value="1"/>
</dbReference>
<dbReference type="InterPro" id="IPR029044">
    <property type="entry name" value="Nucleotide-diphossugar_trans"/>
</dbReference>
<sequence length="358" mass="40848">MSAPEFSIVIPTRNGERYLAAAIESVLAQSYSHWRLHILESGSTDGTLALVERYLSDPRIALHSTPADQPPLDILGNWARILRLDLSDYLTILGHDDLLDADFLAEIAALIAAEPNASLWLTHFKLIDSDGALIRPCKPFPPRLDADEYLYGLHTRRLESYATGYVMRSSDYIRLGGIPPLRNLLYADLLLWYRLISLGYLACSPRYAFSYRVHEQSMSYAMQLSDWYTASEQYLTGLAESDHFKNERHKRAAYACIAHELKRALYRSLLTLILDGTAEDRRAFRQIEAEIAARAAKAGITGYRDWRVRLLRLIAALPSRRLRRALALPIQLWRVRRAKRLTQRAQADRSRLPESGRP</sequence>
<protein>
    <recommendedName>
        <fullName evidence="1">Glycosyltransferase 2-like domain-containing protein</fullName>
    </recommendedName>
</protein>
<gene>
    <name evidence="2" type="ORF">CUN51_02055</name>
</gene>
<evidence type="ECO:0000313" key="2">
    <source>
        <dbReference type="EMBL" id="PJF31747.1"/>
    </source>
</evidence>
<evidence type="ECO:0000313" key="3">
    <source>
        <dbReference type="Proteomes" id="UP000228921"/>
    </source>
</evidence>